<comment type="caution">
    <text evidence="2">The sequence shown here is derived from an EMBL/GenBank/DDBJ whole genome shotgun (WGS) entry which is preliminary data.</text>
</comment>
<dbReference type="EMBL" id="JYDJ01000003">
    <property type="protein sequence ID" value="KRX50825.1"/>
    <property type="molecule type" value="Genomic_DNA"/>
</dbReference>
<proteinExistence type="predicted"/>
<keyword evidence="3" id="KW-1185">Reference proteome</keyword>
<evidence type="ECO:0000256" key="1">
    <source>
        <dbReference type="SAM" id="MobiDB-lite"/>
    </source>
</evidence>
<organism evidence="2 3">
    <name type="scientific">Trichinella murrelli</name>
    <dbReference type="NCBI Taxonomy" id="144512"/>
    <lineage>
        <taxon>Eukaryota</taxon>
        <taxon>Metazoa</taxon>
        <taxon>Ecdysozoa</taxon>
        <taxon>Nematoda</taxon>
        <taxon>Enoplea</taxon>
        <taxon>Dorylaimia</taxon>
        <taxon>Trichinellida</taxon>
        <taxon>Trichinellidae</taxon>
        <taxon>Trichinella</taxon>
    </lineage>
</organism>
<gene>
    <name evidence="2" type="ORF">T05_51</name>
</gene>
<evidence type="ECO:0000313" key="2">
    <source>
        <dbReference type="EMBL" id="KRX50825.1"/>
    </source>
</evidence>
<sequence>MHKIVVRDVVELSLPFIDCQVSGSCQAEFYLSTSTVVLPTEDKQVLGTESPRPWQGQRADLFADNN</sequence>
<evidence type="ECO:0000313" key="3">
    <source>
        <dbReference type="Proteomes" id="UP000055048"/>
    </source>
</evidence>
<dbReference type="Proteomes" id="UP000055048">
    <property type="component" value="Unassembled WGS sequence"/>
</dbReference>
<name>A0A0V0UHR0_9BILA</name>
<dbReference type="AlphaFoldDB" id="A0A0V0UHR0"/>
<reference evidence="2 3" key="1">
    <citation type="submission" date="2015-01" db="EMBL/GenBank/DDBJ databases">
        <title>Evolution of Trichinella species and genotypes.</title>
        <authorList>
            <person name="Korhonen P.K."/>
            <person name="Edoardo P."/>
            <person name="Giuseppe L.R."/>
            <person name="Gasser R.B."/>
        </authorList>
    </citation>
    <scope>NUCLEOTIDE SEQUENCE [LARGE SCALE GENOMIC DNA]</scope>
    <source>
        <strain evidence="2">ISS417</strain>
    </source>
</reference>
<accession>A0A0V0UHR0</accession>
<protein>
    <submittedName>
        <fullName evidence="2">Uncharacterized protein</fullName>
    </submittedName>
</protein>
<feature type="region of interest" description="Disordered" evidence="1">
    <location>
        <begin position="47"/>
        <end position="66"/>
    </location>
</feature>